<name>A0ABT4J5G3_9RHOB</name>
<dbReference type="InterPro" id="IPR038352">
    <property type="entry name" value="Imelysin_sf"/>
</dbReference>
<evidence type="ECO:0000256" key="2">
    <source>
        <dbReference type="ARBA" id="ARBA00022729"/>
    </source>
</evidence>
<comment type="subcellular location">
    <subcellularLocation>
        <location evidence="1">Cell envelope</location>
    </subcellularLocation>
</comment>
<dbReference type="Proteomes" id="UP001149822">
    <property type="component" value="Unassembled WGS sequence"/>
</dbReference>
<dbReference type="InterPro" id="IPR034984">
    <property type="entry name" value="Imelysin-like_IPPA"/>
</dbReference>
<proteinExistence type="predicted"/>
<organism evidence="5 6">
    <name type="scientific">Paracoccus benzoatiresistens</name>
    <dbReference type="NCBI Taxonomy" id="2997341"/>
    <lineage>
        <taxon>Bacteria</taxon>
        <taxon>Pseudomonadati</taxon>
        <taxon>Pseudomonadota</taxon>
        <taxon>Alphaproteobacteria</taxon>
        <taxon>Rhodobacterales</taxon>
        <taxon>Paracoccaceae</taxon>
        <taxon>Paracoccus</taxon>
    </lineage>
</organism>
<reference evidence="5" key="1">
    <citation type="submission" date="2022-12" db="EMBL/GenBank/DDBJ databases">
        <title>Paracoccus sp. EF6 isolated from a lake water.</title>
        <authorList>
            <person name="Liu H."/>
        </authorList>
    </citation>
    <scope>NUCLEOTIDE SEQUENCE</scope>
    <source>
        <strain evidence="5">EF6</strain>
    </source>
</reference>
<feature type="signal peptide" evidence="3">
    <location>
        <begin position="1"/>
        <end position="22"/>
    </location>
</feature>
<dbReference type="CDD" id="cd14659">
    <property type="entry name" value="Imelysin-like_IPPA"/>
    <property type="match status" value="1"/>
</dbReference>
<dbReference type="EMBL" id="JAPTYD010000015">
    <property type="protein sequence ID" value="MCZ0962370.1"/>
    <property type="molecule type" value="Genomic_DNA"/>
</dbReference>
<feature type="domain" description="Imelysin-like" evidence="4">
    <location>
        <begin position="32"/>
        <end position="306"/>
    </location>
</feature>
<evidence type="ECO:0000256" key="1">
    <source>
        <dbReference type="ARBA" id="ARBA00004196"/>
    </source>
</evidence>
<evidence type="ECO:0000313" key="6">
    <source>
        <dbReference type="Proteomes" id="UP001149822"/>
    </source>
</evidence>
<sequence>MAAIALIRAAALVALMSGPAAADVAEAIDDVITPAYARLADAASSLDAAAQHDCSAPAMQAPFQKVWDAWAYIDFLRIGPVEEDGRALAMAFWPDPKFSGLRTQQALIAGDPGVIADPSRFAEVSVAARGLAGLERLLYPSQVAGDETAFCALRRATAADLDRMTLAIAAEWPAHAVLLQAPGDANPSYLSRDEARQALFTQVVTGLTSLADTRLGRPLGTFQKPRPERAEAIASGRSLRNITLSLTGMRDLALALHPDAPQTRAAFDRALSLSIDLDDPVLAGVANPQGRLKVEILQQAVEAARAAVEAEIGTALGISTGFNSKDGD</sequence>
<accession>A0ABT4J5G3</accession>
<keyword evidence="6" id="KW-1185">Reference proteome</keyword>
<gene>
    <name evidence="5" type="ORF">OU682_12140</name>
</gene>
<protein>
    <submittedName>
        <fullName evidence="5">Imelysin family protein</fullName>
    </submittedName>
</protein>
<dbReference type="RefSeq" id="WP_268942389.1">
    <property type="nucleotide sequence ID" value="NZ_JAPTYD010000015.1"/>
</dbReference>
<comment type="caution">
    <text evidence="5">The sequence shown here is derived from an EMBL/GenBank/DDBJ whole genome shotgun (WGS) entry which is preliminary data.</text>
</comment>
<dbReference type="Pfam" id="PF09375">
    <property type="entry name" value="Peptidase_M75"/>
    <property type="match status" value="1"/>
</dbReference>
<evidence type="ECO:0000256" key="3">
    <source>
        <dbReference type="SAM" id="SignalP"/>
    </source>
</evidence>
<dbReference type="InterPro" id="IPR018976">
    <property type="entry name" value="Imelysin-like"/>
</dbReference>
<evidence type="ECO:0000313" key="5">
    <source>
        <dbReference type="EMBL" id="MCZ0962370.1"/>
    </source>
</evidence>
<feature type="chain" id="PRO_5047451700" evidence="3">
    <location>
        <begin position="23"/>
        <end position="328"/>
    </location>
</feature>
<dbReference type="Gene3D" id="1.20.1420.20">
    <property type="entry name" value="M75 peptidase, HXXE motif"/>
    <property type="match status" value="1"/>
</dbReference>
<keyword evidence="2 3" id="KW-0732">Signal</keyword>
<evidence type="ECO:0000259" key="4">
    <source>
        <dbReference type="Pfam" id="PF09375"/>
    </source>
</evidence>